<comment type="caution">
    <text evidence="1">The sequence shown here is derived from an EMBL/GenBank/DDBJ whole genome shotgun (WGS) entry which is preliminary data.</text>
</comment>
<name>A0A417Z3R4_9MICO</name>
<evidence type="ECO:0000313" key="2">
    <source>
        <dbReference type="Proteomes" id="UP000285376"/>
    </source>
</evidence>
<protein>
    <submittedName>
        <fullName evidence="1">Uncharacterized protein</fullName>
    </submittedName>
</protein>
<dbReference type="EMBL" id="QWLM01000010">
    <property type="protein sequence ID" value="RHW45342.1"/>
    <property type="molecule type" value="Genomic_DNA"/>
</dbReference>
<evidence type="ECO:0000313" key="1">
    <source>
        <dbReference type="EMBL" id="RHW45342.1"/>
    </source>
</evidence>
<sequence length="160" mass="17330">MNAADLLAAAVRDGQLERSSGVSPHEHPLAARSYLSDGTGLAWHVPSALRSHGTFVLDAEIPRPVRSTLVRRYGVDDPDTFAERWTRAEALAKLADLPIITWLSRHGLTVPEHVGALRDVGETDWSTERFGDVIVTFAVTAHAQRADTSEERSPAVGGTV</sequence>
<reference evidence="1 2" key="1">
    <citation type="submission" date="2018-08" db="EMBL/GenBank/DDBJ databases">
        <title>Whole genome sequence analysis of Dermacoccus abyssi bacteria isolated from Deep Mariana trench Micromonospora spp reveals genes involved in the environmental adaptation and production of secondary metabolites.</title>
        <authorList>
            <person name="Abdel-Mageed W.M."/>
            <person name="Lehri B."/>
            <person name="Nouioui I."/>
            <person name="Goodfellow I."/>
            <person name="Jaspars M."/>
            <person name="Karlyshev A."/>
        </authorList>
    </citation>
    <scope>NUCLEOTIDE SEQUENCE [LARGE SCALE GENOMIC DNA]</scope>
    <source>
        <strain evidence="1 2">MT1.1</strain>
    </source>
</reference>
<dbReference type="Proteomes" id="UP000285376">
    <property type="component" value="Unassembled WGS sequence"/>
</dbReference>
<dbReference type="RefSeq" id="WP_118913658.1">
    <property type="nucleotide sequence ID" value="NZ_CBCRVH010000007.1"/>
</dbReference>
<gene>
    <name evidence="1" type="ORF">D1832_09525</name>
</gene>
<organism evidence="1 2">
    <name type="scientific">Dermacoccus abyssi</name>
    <dbReference type="NCBI Taxonomy" id="322596"/>
    <lineage>
        <taxon>Bacteria</taxon>
        <taxon>Bacillati</taxon>
        <taxon>Actinomycetota</taxon>
        <taxon>Actinomycetes</taxon>
        <taxon>Micrococcales</taxon>
        <taxon>Dermacoccaceae</taxon>
        <taxon>Dermacoccus</taxon>
    </lineage>
</organism>
<accession>A0A417Z3R4</accession>
<proteinExistence type="predicted"/>
<dbReference type="AlphaFoldDB" id="A0A417Z3R4"/>